<feature type="compositionally biased region" description="Polar residues" evidence="4">
    <location>
        <begin position="551"/>
        <end position="561"/>
    </location>
</feature>
<dbReference type="InterPro" id="IPR002558">
    <property type="entry name" value="ILWEQ_dom"/>
</dbReference>
<comment type="subcellular location">
    <subcellularLocation>
        <location evidence="1">Cytoplasm</location>
    </subcellularLocation>
</comment>
<dbReference type="FunFam" id="1.20.1410.10:FF:000001">
    <property type="entry name" value="Talin 2"/>
    <property type="match status" value="1"/>
</dbReference>
<dbReference type="GO" id="GO:0003779">
    <property type="term" value="F:actin binding"/>
    <property type="evidence" value="ECO:0007669"/>
    <property type="project" value="InterPro"/>
</dbReference>
<name>A0A8K0JVE6_LADFU</name>
<dbReference type="Pfam" id="PF21896">
    <property type="entry name" value="Talin_IBS2B"/>
    <property type="match status" value="1"/>
</dbReference>
<dbReference type="Gene3D" id="1.20.1410.10">
    <property type="entry name" value="I/LWEQ domain"/>
    <property type="match status" value="1"/>
</dbReference>
<evidence type="ECO:0000256" key="2">
    <source>
        <dbReference type="ARBA" id="ARBA00022490"/>
    </source>
</evidence>
<dbReference type="Pfam" id="PF01608">
    <property type="entry name" value="I_LWEQ"/>
    <property type="match status" value="1"/>
</dbReference>
<dbReference type="InterPro" id="IPR054082">
    <property type="entry name" value="Talin_IBS2B"/>
</dbReference>
<dbReference type="GO" id="GO:0098609">
    <property type="term" value="P:cell-cell adhesion"/>
    <property type="evidence" value="ECO:0007669"/>
    <property type="project" value="TreeGrafter"/>
</dbReference>
<dbReference type="GO" id="GO:0005925">
    <property type="term" value="C:focal adhesion"/>
    <property type="evidence" value="ECO:0007669"/>
    <property type="project" value="TreeGrafter"/>
</dbReference>
<feature type="compositionally biased region" description="Low complexity" evidence="4">
    <location>
        <begin position="460"/>
        <end position="471"/>
    </location>
</feature>
<dbReference type="OrthoDB" id="10262320at2759"/>
<evidence type="ECO:0000259" key="5">
    <source>
        <dbReference type="PROSITE" id="PS50945"/>
    </source>
</evidence>
<feature type="domain" description="I/LWEQ" evidence="5">
    <location>
        <begin position="173"/>
        <end position="415"/>
    </location>
</feature>
<evidence type="ECO:0000313" key="6">
    <source>
        <dbReference type="EMBL" id="KAG8222944.1"/>
    </source>
</evidence>
<feature type="coiled-coil region" evidence="3">
    <location>
        <begin position="347"/>
        <end position="410"/>
    </location>
</feature>
<feature type="compositionally biased region" description="Polar residues" evidence="4">
    <location>
        <begin position="472"/>
        <end position="516"/>
    </location>
</feature>
<feature type="compositionally biased region" description="Pro residues" evidence="4">
    <location>
        <begin position="528"/>
        <end position="543"/>
    </location>
</feature>
<evidence type="ECO:0000313" key="7">
    <source>
        <dbReference type="Proteomes" id="UP000792457"/>
    </source>
</evidence>
<dbReference type="InterPro" id="IPR035964">
    <property type="entry name" value="I/LWEQ_dom_sf"/>
</dbReference>
<dbReference type="GO" id="GO:0005886">
    <property type="term" value="C:plasma membrane"/>
    <property type="evidence" value="ECO:0007669"/>
    <property type="project" value="TreeGrafter"/>
</dbReference>
<evidence type="ECO:0000256" key="1">
    <source>
        <dbReference type="ARBA" id="ARBA00004496"/>
    </source>
</evidence>
<dbReference type="AlphaFoldDB" id="A0A8K0JVE6"/>
<feature type="compositionally biased region" description="Polar residues" evidence="4">
    <location>
        <begin position="598"/>
        <end position="611"/>
    </location>
</feature>
<dbReference type="GO" id="GO:0005737">
    <property type="term" value="C:cytoplasm"/>
    <property type="evidence" value="ECO:0007669"/>
    <property type="project" value="UniProtKB-SubCell"/>
</dbReference>
<reference evidence="6" key="2">
    <citation type="submission" date="2017-10" db="EMBL/GenBank/DDBJ databases">
        <title>Ladona fulva Genome sequencing and assembly.</title>
        <authorList>
            <person name="Murali S."/>
            <person name="Richards S."/>
            <person name="Bandaranaike D."/>
            <person name="Bellair M."/>
            <person name="Blankenburg K."/>
            <person name="Chao H."/>
            <person name="Dinh H."/>
            <person name="Doddapaneni H."/>
            <person name="Dugan-Rocha S."/>
            <person name="Elkadiri S."/>
            <person name="Gnanaolivu R."/>
            <person name="Hernandez B."/>
            <person name="Skinner E."/>
            <person name="Javaid M."/>
            <person name="Lee S."/>
            <person name="Li M."/>
            <person name="Ming W."/>
            <person name="Munidasa M."/>
            <person name="Muniz J."/>
            <person name="Nguyen L."/>
            <person name="Hughes D."/>
            <person name="Osuji N."/>
            <person name="Pu L.-L."/>
            <person name="Puazo M."/>
            <person name="Qu C."/>
            <person name="Quiroz J."/>
            <person name="Raj R."/>
            <person name="Weissenberger G."/>
            <person name="Xin Y."/>
            <person name="Zou X."/>
            <person name="Han Y."/>
            <person name="Worley K."/>
            <person name="Muzny D."/>
            <person name="Gibbs R."/>
        </authorList>
    </citation>
    <scope>NUCLEOTIDE SEQUENCE</scope>
    <source>
        <strain evidence="6">Sampled in the wild</strain>
    </source>
</reference>
<dbReference type="PANTHER" id="PTHR19981:SF1">
    <property type="entry name" value="RHEA, ISOFORM B"/>
    <property type="match status" value="1"/>
</dbReference>
<dbReference type="EMBL" id="KZ308147">
    <property type="protein sequence ID" value="KAG8222944.1"/>
    <property type="molecule type" value="Genomic_DNA"/>
</dbReference>
<keyword evidence="7" id="KW-1185">Reference proteome</keyword>
<dbReference type="PROSITE" id="PS50945">
    <property type="entry name" value="I_LWEQ"/>
    <property type="match status" value="1"/>
</dbReference>
<accession>A0A8K0JVE6</accession>
<dbReference type="PANTHER" id="PTHR19981">
    <property type="entry name" value="TALIN"/>
    <property type="match status" value="1"/>
</dbReference>
<sequence>MVTNVTSLLKTVKAVEDEHTRGTRALESTVEAIAQEIRALNSGDQPRMQYSPEDLVRSTKPITLATAKAVAAGNSCRQEDIIVAANMGRKAISDMLTVCKGTAYSAETVELRKRTLAAGDAVASNYRELLQGVLMAIARAGTADARQALPPISRAIAQSVTELVAVAELLKGTDWVDPDDPTVIAENELHGAAASIDAAAKKLASLRPRKSSSSSLKEADENMNFDEMILEAAKSIAAATSALVKAASAAQRELIDLGKVSRRPRSSSDDGQWSEGLVSAARLVAAATHSLVESANALVQGLSSEEKLISSAKQVASSTAQLLVACNVKADPDAPSTKRLQAAGKAVKRATDNLVRAAQQALQQEEERSLVLNRRMVGGIAQEINARSEVLRIERQLEEARGRLTAIRQAKYKLKGSGVSDGATSSDTENEGGYGSGYESFTRYETRSFDSSIQSSPGTLQHQQQSSLNSSFTNGAQALSPSGTMKANGPNTSNSIDRQIYSSARKLSSTSQQRKISSSSYSSKIGGPPSPSGSPPPPPPPPHASSLLDHSGTTESFANSNSIVAHGYSSLSSQLPPPPPRSDLALYGETEIERILNQSTQRIEQRTITMTSSSSKSSFHVEKS</sequence>
<protein>
    <recommendedName>
        <fullName evidence="5">I/LWEQ domain-containing protein</fullName>
    </recommendedName>
</protein>
<dbReference type="Gene3D" id="1.20.1420.10">
    <property type="entry name" value="Talin, central domain"/>
    <property type="match status" value="1"/>
</dbReference>
<evidence type="ECO:0000256" key="4">
    <source>
        <dbReference type="SAM" id="MobiDB-lite"/>
    </source>
</evidence>
<dbReference type="SMART" id="SM00307">
    <property type="entry name" value="ILWEQ"/>
    <property type="match status" value="1"/>
</dbReference>
<keyword evidence="3" id="KW-0175">Coiled coil</keyword>
<dbReference type="Proteomes" id="UP000792457">
    <property type="component" value="Unassembled WGS sequence"/>
</dbReference>
<proteinExistence type="predicted"/>
<organism evidence="6 7">
    <name type="scientific">Ladona fulva</name>
    <name type="common">Scarce chaser dragonfly</name>
    <name type="synonym">Libellula fulva</name>
    <dbReference type="NCBI Taxonomy" id="123851"/>
    <lineage>
        <taxon>Eukaryota</taxon>
        <taxon>Metazoa</taxon>
        <taxon>Ecdysozoa</taxon>
        <taxon>Arthropoda</taxon>
        <taxon>Hexapoda</taxon>
        <taxon>Insecta</taxon>
        <taxon>Pterygota</taxon>
        <taxon>Palaeoptera</taxon>
        <taxon>Odonata</taxon>
        <taxon>Epiprocta</taxon>
        <taxon>Anisoptera</taxon>
        <taxon>Libelluloidea</taxon>
        <taxon>Libellulidae</taxon>
        <taxon>Ladona</taxon>
    </lineage>
</organism>
<feature type="region of interest" description="Disordered" evidence="4">
    <location>
        <begin position="598"/>
        <end position="624"/>
    </location>
</feature>
<feature type="compositionally biased region" description="Low complexity" evidence="4">
    <location>
        <begin position="517"/>
        <end position="527"/>
    </location>
</feature>
<dbReference type="GO" id="GO:0030036">
    <property type="term" value="P:actin cytoskeleton organization"/>
    <property type="evidence" value="ECO:0007669"/>
    <property type="project" value="TreeGrafter"/>
</dbReference>
<reference evidence="6" key="1">
    <citation type="submission" date="2013-04" db="EMBL/GenBank/DDBJ databases">
        <authorList>
            <person name="Qu J."/>
            <person name="Murali S.C."/>
            <person name="Bandaranaike D."/>
            <person name="Bellair M."/>
            <person name="Blankenburg K."/>
            <person name="Chao H."/>
            <person name="Dinh H."/>
            <person name="Doddapaneni H."/>
            <person name="Downs B."/>
            <person name="Dugan-Rocha S."/>
            <person name="Elkadiri S."/>
            <person name="Gnanaolivu R.D."/>
            <person name="Hernandez B."/>
            <person name="Javaid M."/>
            <person name="Jayaseelan J.C."/>
            <person name="Lee S."/>
            <person name="Li M."/>
            <person name="Ming W."/>
            <person name="Munidasa M."/>
            <person name="Muniz J."/>
            <person name="Nguyen L."/>
            <person name="Ongeri F."/>
            <person name="Osuji N."/>
            <person name="Pu L.-L."/>
            <person name="Puazo M."/>
            <person name="Qu C."/>
            <person name="Quiroz J."/>
            <person name="Raj R."/>
            <person name="Weissenberger G."/>
            <person name="Xin Y."/>
            <person name="Zou X."/>
            <person name="Han Y."/>
            <person name="Richards S."/>
            <person name="Worley K."/>
            <person name="Muzny D."/>
            <person name="Gibbs R."/>
        </authorList>
    </citation>
    <scope>NUCLEOTIDE SEQUENCE</scope>
    <source>
        <strain evidence="6">Sampled in the wild</strain>
    </source>
</reference>
<evidence type="ECO:0000256" key="3">
    <source>
        <dbReference type="SAM" id="Coils"/>
    </source>
</evidence>
<feature type="compositionally biased region" description="Polar residues" evidence="4">
    <location>
        <begin position="449"/>
        <end position="459"/>
    </location>
</feature>
<keyword evidence="2" id="KW-0963">Cytoplasm</keyword>
<dbReference type="GO" id="GO:0005178">
    <property type="term" value="F:integrin binding"/>
    <property type="evidence" value="ECO:0007669"/>
    <property type="project" value="TreeGrafter"/>
</dbReference>
<gene>
    <name evidence="6" type="ORF">J437_LFUL000239</name>
</gene>
<dbReference type="SUPFAM" id="SSF109885">
    <property type="entry name" value="I/LWEQ domain"/>
    <property type="match status" value="1"/>
</dbReference>
<feature type="region of interest" description="Disordered" evidence="4">
    <location>
        <begin position="415"/>
        <end position="561"/>
    </location>
</feature>
<comment type="caution">
    <text evidence="6">The sequence shown here is derived from an EMBL/GenBank/DDBJ whole genome shotgun (WGS) entry which is preliminary data.</text>
</comment>